<dbReference type="RefSeq" id="WP_007343930.1">
    <property type="nucleotide sequence ID" value="NZ_GL878494.1"/>
</dbReference>
<dbReference type="HOGENOM" id="CLU_072756_0_0_4"/>
<dbReference type="Gene3D" id="3.40.1580.10">
    <property type="entry name" value="SMI1/KNR4-like"/>
    <property type="match status" value="1"/>
</dbReference>
<dbReference type="Pfam" id="PF09346">
    <property type="entry name" value="SMI1_KNR4"/>
    <property type="match status" value="1"/>
</dbReference>
<dbReference type="AlphaFoldDB" id="F2BGR9"/>
<evidence type="ECO:0000313" key="3">
    <source>
        <dbReference type="Proteomes" id="UP000004105"/>
    </source>
</evidence>
<keyword evidence="3" id="KW-1185">Reference proteome</keyword>
<dbReference type="STRING" id="267212.GCA_001063965_01767"/>
<dbReference type="EMBL" id="AFAY01000056">
    <property type="protein sequence ID" value="EGF06048.1"/>
    <property type="molecule type" value="Genomic_DNA"/>
</dbReference>
<dbReference type="Proteomes" id="UP000004105">
    <property type="component" value="Unassembled WGS sequence"/>
</dbReference>
<sequence>MNYTEYAAATENRLGLPLPATYKRMVSDGLLPDLCAVGFEFEIPDADTLVEYYGEFADPDSLLPLKAQYLNSVAPFAGAGNGDVYVFYYENGAAEPLVARLVHDDDFCEILAKNFDDFVFRKLLSAANECYETDSEDYRAELLAQLETHRPYLTPERAAALAETYRRPFSRDQWDDPYILEEDELNALLQRHAPFARYDEEWDAIEWGD</sequence>
<dbReference type="InterPro" id="IPR018958">
    <property type="entry name" value="Knr4/Smi1-like_dom"/>
</dbReference>
<accession>F2BGR9</accession>
<gene>
    <name evidence="2" type="ORF">HMPREF9123_2926</name>
</gene>
<dbReference type="SUPFAM" id="SSF160631">
    <property type="entry name" value="SMI1/KNR4-like"/>
    <property type="match status" value="1"/>
</dbReference>
<evidence type="ECO:0000313" key="2">
    <source>
        <dbReference type="EMBL" id="EGF06048.1"/>
    </source>
</evidence>
<reference evidence="2 3" key="1">
    <citation type="submission" date="2011-02" db="EMBL/GenBank/DDBJ databases">
        <authorList>
            <person name="Muzny D."/>
            <person name="Qin X."/>
            <person name="Deng J."/>
            <person name="Jiang H."/>
            <person name="Liu Y."/>
            <person name="Qu J."/>
            <person name="Song X.-Z."/>
            <person name="Zhang L."/>
            <person name="Thornton R."/>
            <person name="Coyle M."/>
            <person name="Francisco L."/>
            <person name="Jackson L."/>
            <person name="Javaid M."/>
            <person name="Korchina V."/>
            <person name="Kovar C."/>
            <person name="Mata R."/>
            <person name="Mathew T."/>
            <person name="Ngo R."/>
            <person name="Nguyen L."/>
            <person name="Nguyen N."/>
            <person name="Okwuonu G."/>
            <person name="Ongeri F."/>
            <person name="Pham C."/>
            <person name="Simmons D."/>
            <person name="Wilczek-Boney K."/>
            <person name="Hale W."/>
            <person name="Jakkamsetti A."/>
            <person name="Pham P."/>
            <person name="Ruth R."/>
            <person name="San Lucas F."/>
            <person name="Warren J."/>
            <person name="Zhang J."/>
            <person name="Zhao Z."/>
            <person name="Zhou C."/>
            <person name="Zhu D."/>
            <person name="Lee S."/>
            <person name="Bess C."/>
            <person name="Blankenburg K."/>
            <person name="Forbes L."/>
            <person name="Fu Q."/>
            <person name="Gubbala S."/>
            <person name="Hirani K."/>
            <person name="Jayaseelan J.C."/>
            <person name="Lara F."/>
            <person name="Munidasa M."/>
            <person name="Palculict T."/>
            <person name="Patil S."/>
            <person name="Pu L.-L."/>
            <person name="Saada N."/>
            <person name="Tang L."/>
            <person name="Weissenberger G."/>
            <person name="Zhu Y."/>
            <person name="Hemphill L."/>
            <person name="Shang Y."/>
            <person name="Youmans B."/>
            <person name="Ayvaz T."/>
            <person name="Ross M."/>
            <person name="Santibanez J."/>
            <person name="Aqrawi P."/>
            <person name="Gross S."/>
            <person name="Joshi V."/>
            <person name="Fowler G."/>
            <person name="Nazareth L."/>
            <person name="Reid J."/>
            <person name="Worley K."/>
            <person name="Petrosino J."/>
            <person name="Highlander S."/>
            <person name="Gibbs R."/>
        </authorList>
    </citation>
    <scope>NUCLEOTIDE SEQUENCE [LARGE SCALE GENOMIC DNA]</scope>
    <source>
        <strain evidence="2 3">ATCC BAA-1200</strain>
    </source>
</reference>
<comment type="caution">
    <text evidence="2">The sequence shown here is derived from an EMBL/GenBank/DDBJ whole genome shotgun (WGS) entry which is preliminary data.</text>
</comment>
<protein>
    <recommendedName>
        <fullName evidence="1">Knr4/Smi1-like domain-containing protein</fullName>
    </recommendedName>
</protein>
<organism evidence="2 3">
    <name type="scientific">Neisseria bacilliformis ATCC BAA-1200</name>
    <dbReference type="NCBI Taxonomy" id="888742"/>
    <lineage>
        <taxon>Bacteria</taxon>
        <taxon>Pseudomonadati</taxon>
        <taxon>Pseudomonadota</taxon>
        <taxon>Betaproteobacteria</taxon>
        <taxon>Neisseriales</taxon>
        <taxon>Neisseriaceae</taxon>
        <taxon>Neisseria</taxon>
    </lineage>
</organism>
<dbReference type="InterPro" id="IPR037883">
    <property type="entry name" value="Knr4/Smi1-like_sf"/>
</dbReference>
<evidence type="ECO:0000259" key="1">
    <source>
        <dbReference type="Pfam" id="PF09346"/>
    </source>
</evidence>
<name>F2BGR9_9NEIS</name>
<feature type="domain" description="Knr4/Smi1-like" evidence="1">
    <location>
        <begin position="8"/>
        <end position="119"/>
    </location>
</feature>
<proteinExistence type="predicted"/>
<dbReference type="OrthoDB" id="980721at2"/>